<gene>
    <name evidence="6" type="ORF">MUN88_19465</name>
</gene>
<keyword evidence="3" id="KW-0378">Hydrolase</keyword>
<dbReference type="PROSITE" id="PS51935">
    <property type="entry name" value="NLPC_P60"/>
    <property type="match status" value="1"/>
</dbReference>
<evidence type="ECO:0000256" key="1">
    <source>
        <dbReference type="ARBA" id="ARBA00007074"/>
    </source>
</evidence>
<feature type="domain" description="NlpC/P60" evidence="5">
    <location>
        <begin position="1"/>
        <end position="121"/>
    </location>
</feature>
<organism evidence="6 7">
    <name type="scientific">Gracilibacillus caseinilyticus</name>
    <dbReference type="NCBI Taxonomy" id="2932256"/>
    <lineage>
        <taxon>Bacteria</taxon>
        <taxon>Bacillati</taxon>
        <taxon>Bacillota</taxon>
        <taxon>Bacilli</taxon>
        <taxon>Bacillales</taxon>
        <taxon>Bacillaceae</taxon>
        <taxon>Gracilibacillus</taxon>
    </lineage>
</organism>
<protein>
    <submittedName>
        <fullName evidence="6">C40 family peptidase</fullName>
    </submittedName>
</protein>
<evidence type="ECO:0000256" key="3">
    <source>
        <dbReference type="ARBA" id="ARBA00022801"/>
    </source>
</evidence>
<keyword evidence="2" id="KW-0645">Protease</keyword>
<name>A0ABY4F1U8_9BACI</name>
<dbReference type="Gene3D" id="3.90.1720.10">
    <property type="entry name" value="endopeptidase domain like (from Nostoc punctiforme)"/>
    <property type="match status" value="1"/>
</dbReference>
<dbReference type="SUPFAM" id="SSF54001">
    <property type="entry name" value="Cysteine proteinases"/>
    <property type="match status" value="1"/>
</dbReference>
<dbReference type="InterPro" id="IPR038765">
    <property type="entry name" value="Papain-like_cys_pep_sf"/>
</dbReference>
<evidence type="ECO:0000256" key="4">
    <source>
        <dbReference type="ARBA" id="ARBA00022807"/>
    </source>
</evidence>
<proteinExistence type="inferred from homology"/>
<dbReference type="InterPro" id="IPR000064">
    <property type="entry name" value="NLP_P60_dom"/>
</dbReference>
<dbReference type="Pfam" id="PF00877">
    <property type="entry name" value="NLPC_P60"/>
    <property type="match status" value="1"/>
</dbReference>
<reference evidence="6 7" key="1">
    <citation type="submission" date="2022-04" db="EMBL/GenBank/DDBJ databases">
        <title>Gracilibacillus sp. isolated from saltern.</title>
        <authorList>
            <person name="Won M."/>
            <person name="Lee C.-M."/>
            <person name="Woen H.-Y."/>
            <person name="Kwon S.-W."/>
        </authorList>
    </citation>
    <scope>NUCLEOTIDE SEQUENCE [LARGE SCALE GENOMIC DNA]</scope>
    <source>
        <strain evidence="6 7">SSWR10-1</strain>
    </source>
</reference>
<evidence type="ECO:0000313" key="7">
    <source>
        <dbReference type="Proteomes" id="UP000831782"/>
    </source>
</evidence>
<accession>A0ABY4F1U8</accession>
<evidence type="ECO:0000259" key="5">
    <source>
        <dbReference type="PROSITE" id="PS51935"/>
    </source>
</evidence>
<dbReference type="PANTHER" id="PTHR47053">
    <property type="entry name" value="MUREIN DD-ENDOPEPTIDASE MEPH-RELATED"/>
    <property type="match status" value="1"/>
</dbReference>
<comment type="similarity">
    <text evidence="1">Belongs to the peptidase C40 family.</text>
</comment>
<dbReference type="Proteomes" id="UP000831782">
    <property type="component" value="Chromosome"/>
</dbReference>
<dbReference type="EMBL" id="CP095072">
    <property type="protein sequence ID" value="UOQ50649.1"/>
    <property type="molecule type" value="Genomic_DNA"/>
</dbReference>
<dbReference type="InterPro" id="IPR051202">
    <property type="entry name" value="Peptidase_C40"/>
</dbReference>
<evidence type="ECO:0000256" key="2">
    <source>
        <dbReference type="ARBA" id="ARBA00022670"/>
    </source>
</evidence>
<sequence>MTAGNKYIGNSVYVFGGGRTAYDVANGRFDCSGFVSWAFRQAGISIPASTSALSSVGERVSSSNMQPGDLVFFNTYKTNGHVGIYLGNNKFIGSQSSSGVAIESMSSGYWKSTFSGYVRRVAQ</sequence>
<keyword evidence="4" id="KW-0788">Thiol protease</keyword>
<keyword evidence="7" id="KW-1185">Reference proteome</keyword>
<evidence type="ECO:0000313" key="6">
    <source>
        <dbReference type="EMBL" id="UOQ50649.1"/>
    </source>
</evidence>
<dbReference type="PANTHER" id="PTHR47053:SF1">
    <property type="entry name" value="MUREIN DD-ENDOPEPTIDASE MEPH-RELATED"/>
    <property type="match status" value="1"/>
</dbReference>